<dbReference type="SMART" id="SM00173">
    <property type="entry name" value="RAS"/>
    <property type="match status" value="1"/>
</dbReference>
<dbReference type="AlphaFoldDB" id="A0A9W8GLP5"/>
<dbReference type="FunFam" id="3.40.50.300:FF:000823">
    <property type="entry name" value="Small GTPase RAB, putative"/>
    <property type="match status" value="1"/>
</dbReference>
<evidence type="ECO:0000313" key="3">
    <source>
        <dbReference type="Proteomes" id="UP001140011"/>
    </source>
</evidence>
<dbReference type="SMART" id="SM00175">
    <property type="entry name" value="RAB"/>
    <property type="match status" value="1"/>
</dbReference>
<comment type="caution">
    <text evidence="2">The sequence shown here is derived from an EMBL/GenBank/DDBJ whole genome shotgun (WGS) entry which is preliminary data.</text>
</comment>
<dbReference type="EMBL" id="JANBUH010002294">
    <property type="protein sequence ID" value="KAJ2740183.1"/>
    <property type="molecule type" value="Genomic_DNA"/>
</dbReference>
<dbReference type="NCBIfam" id="TIGR00231">
    <property type="entry name" value="small_GTP"/>
    <property type="match status" value="1"/>
</dbReference>
<dbReference type="PROSITE" id="PS51421">
    <property type="entry name" value="RAS"/>
    <property type="match status" value="1"/>
</dbReference>
<dbReference type="SMART" id="SM00176">
    <property type="entry name" value="RAN"/>
    <property type="match status" value="1"/>
</dbReference>
<dbReference type="InterPro" id="IPR027417">
    <property type="entry name" value="P-loop_NTPase"/>
</dbReference>
<evidence type="ECO:0000256" key="1">
    <source>
        <dbReference type="ARBA" id="ARBA00022741"/>
    </source>
</evidence>
<dbReference type="Pfam" id="PF00071">
    <property type="entry name" value="Ras"/>
    <property type="match status" value="1"/>
</dbReference>
<keyword evidence="3" id="KW-1185">Reference proteome</keyword>
<dbReference type="GO" id="GO:0005525">
    <property type="term" value="F:GTP binding"/>
    <property type="evidence" value="ECO:0007669"/>
    <property type="project" value="InterPro"/>
</dbReference>
<gene>
    <name evidence="2" type="primary">YPT52</name>
    <name evidence="2" type="ORF">GGI19_007182</name>
</gene>
<accession>A0A9W8GLP5</accession>
<sequence length="190" mass="20185">ESAVGKSSIVTRLMRDQFDQYKESTIGAAFLSKEVVLDASTTAKLDIWDTAGQERYKSLAPMYYRGAAAAVVVYDITQAASFDRAKSWIKELQRQADTGIVIALAGNKTDLADRRTVAKEEGAAYAATAGLLFFETSAQSGENVNELFIGLAKKIPWSEAPVSSTAGARSVNVQAAGENGSSAAQNDCAC</sequence>
<dbReference type="PROSITE" id="PS51419">
    <property type="entry name" value="RAB"/>
    <property type="match status" value="1"/>
</dbReference>
<proteinExistence type="predicted"/>
<evidence type="ECO:0000313" key="2">
    <source>
        <dbReference type="EMBL" id="KAJ2740183.1"/>
    </source>
</evidence>
<reference evidence="2" key="1">
    <citation type="submission" date="2022-07" db="EMBL/GenBank/DDBJ databases">
        <title>Phylogenomic reconstructions and comparative analyses of Kickxellomycotina fungi.</title>
        <authorList>
            <person name="Reynolds N.K."/>
            <person name="Stajich J.E."/>
            <person name="Barry K."/>
            <person name="Grigoriev I.V."/>
            <person name="Crous P."/>
            <person name="Smith M.E."/>
        </authorList>
    </citation>
    <scope>NUCLEOTIDE SEQUENCE</scope>
    <source>
        <strain evidence="2">BCRC 34297</strain>
    </source>
</reference>
<dbReference type="SUPFAM" id="SSF52540">
    <property type="entry name" value="P-loop containing nucleoside triphosphate hydrolases"/>
    <property type="match status" value="1"/>
</dbReference>
<keyword evidence="1" id="KW-0547">Nucleotide-binding</keyword>
<dbReference type="Proteomes" id="UP001140011">
    <property type="component" value="Unassembled WGS sequence"/>
</dbReference>
<dbReference type="CDD" id="cd01860">
    <property type="entry name" value="Rab5_related"/>
    <property type="match status" value="1"/>
</dbReference>
<feature type="non-terminal residue" evidence="2">
    <location>
        <position position="1"/>
    </location>
</feature>
<dbReference type="Gene3D" id="3.40.50.300">
    <property type="entry name" value="P-loop containing nucleotide triphosphate hydrolases"/>
    <property type="match status" value="1"/>
</dbReference>
<dbReference type="PRINTS" id="PR00449">
    <property type="entry name" value="RASTRNSFRMNG"/>
</dbReference>
<dbReference type="InterPro" id="IPR001806">
    <property type="entry name" value="Small_GTPase"/>
</dbReference>
<dbReference type="OrthoDB" id="63533at2759"/>
<dbReference type="PANTHER" id="PTHR47978">
    <property type="match status" value="1"/>
</dbReference>
<dbReference type="SMART" id="SM00174">
    <property type="entry name" value="RHO"/>
    <property type="match status" value="1"/>
</dbReference>
<organism evidence="2 3">
    <name type="scientific">Coemansia pectinata</name>
    <dbReference type="NCBI Taxonomy" id="1052879"/>
    <lineage>
        <taxon>Eukaryota</taxon>
        <taxon>Fungi</taxon>
        <taxon>Fungi incertae sedis</taxon>
        <taxon>Zoopagomycota</taxon>
        <taxon>Kickxellomycotina</taxon>
        <taxon>Kickxellomycetes</taxon>
        <taxon>Kickxellales</taxon>
        <taxon>Kickxellaceae</taxon>
        <taxon>Coemansia</taxon>
    </lineage>
</organism>
<dbReference type="InterPro" id="IPR005225">
    <property type="entry name" value="Small_GTP-bd"/>
</dbReference>
<protein>
    <submittedName>
        <fullName evidence="2">GTP-binding protein of the rab/ypt</fullName>
    </submittedName>
</protein>
<name>A0A9W8GLP5_9FUNG</name>
<dbReference type="GO" id="GO:0003924">
    <property type="term" value="F:GTPase activity"/>
    <property type="evidence" value="ECO:0007669"/>
    <property type="project" value="InterPro"/>
</dbReference>